<dbReference type="PANTHER" id="PTHR23088">
    <property type="entry name" value="NITRILASE-RELATED"/>
    <property type="match status" value="1"/>
</dbReference>
<dbReference type="Gene3D" id="3.60.110.10">
    <property type="entry name" value="Carbon-nitrogen hydrolase"/>
    <property type="match status" value="1"/>
</dbReference>
<sequence length="266" mass="29039">MQVCVALIQLEVADRESVAARERRVLQMIDAAALQADVVVLPELWHVGAFNYPAVREHSELMSGQLVSAMRESAIRNGIWLHAGSFAERTEKGEIYNTSVVFDPNGELIAQYRKIHLFGFGEGESEVFAHGEAICVAETILGGTGLATCYDLRFPEIFRMLTERGATCVVIASGWPLARVTAWDVLTRARAIENQAWVLACNEVGSQGGVVLGGHSQIVNPQGEVVASADEVECILYATIDPDLAHTVREEFPVLKDIRIEGAFTS</sequence>
<proteinExistence type="predicted"/>
<dbReference type="SUPFAM" id="SSF56317">
    <property type="entry name" value="Carbon-nitrogen hydrolase"/>
    <property type="match status" value="1"/>
</dbReference>
<gene>
    <name evidence="2" type="ORF">UFOPK4237_00574</name>
</gene>
<dbReference type="InterPro" id="IPR003010">
    <property type="entry name" value="C-N_Hydrolase"/>
</dbReference>
<dbReference type="PROSITE" id="PS50263">
    <property type="entry name" value="CN_HYDROLASE"/>
    <property type="match status" value="1"/>
</dbReference>
<accession>A0A6J7S6W1</accession>
<organism evidence="2">
    <name type="scientific">freshwater metagenome</name>
    <dbReference type="NCBI Taxonomy" id="449393"/>
    <lineage>
        <taxon>unclassified sequences</taxon>
        <taxon>metagenomes</taxon>
        <taxon>ecological metagenomes</taxon>
    </lineage>
</organism>
<reference evidence="2" key="1">
    <citation type="submission" date="2020-05" db="EMBL/GenBank/DDBJ databases">
        <authorList>
            <person name="Chiriac C."/>
            <person name="Salcher M."/>
            <person name="Ghai R."/>
            <person name="Kavagutti S V."/>
        </authorList>
    </citation>
    <scope>NUCLEOTIDE SEQUENCE</scope>
</reference>
<feature type="domain" description="CN hydrolase" evidence="1">
    <location>
        <begin position="3"/>
        <end position="242"/>
    </location>
</feature>
<dbReference type="InterPro" id="IPR036526">
    <property type="entry name" value="C-N_Hydrolase_sf"/>
</dbReference>
<dbReference type="PROSITE" id="PS01227">
    <property type="entry name" value="UPF0012"/>
    <property type="match status" value="1"/>
</dbReference>
<evidence type="ECO:0000259" key="1">
    <source>
        <dbReference type="PROSITE" id="PS50263"/>
    </source>
</evidence>
<dbReference type="InterPro" id="IPR001110">
    <property type="entry name" value="UPF0012_CS"/>
</dbReference>
<dbReference type="EMBL" id="CAFBPZ010000026">
    <property type="protein sequence ID" value="CAB5037074.1"/>
    <property type="molecule type" value="Genomic_DNA"/>
</dbReference>
<evidence type="ECO:0000313" key="2">
    <source>
        <dbReference type="EMBL" id="CAB5037074.1"/>
    </source>
</evidence>
<name>A0A6J7S6W1_9ZZZZ</name>
<protein>
    <submittedName>
        <fullName evidence="2">Unannotated protein</fullName>
    </submittedName>
</protein>
<dbReference type="CDD" id="cd07583">
    <property type="entry name" value="nitrilase_5"/>
    <property type="match status" value="1"/>
</dbReference>
<dbReference type="Pfam" id="PF00795">
    <property type="entry name" value="CN_hydrolase"/>
    <property type="match status" value="1"/>
</dbReference>
<dbReference type="PANTHER" id="PTHR23088:SF27">
    <property type="entry name" value="DEAMINATED GLUTATHIONE AMIDASE"/>
    <property type="match status" value="1"/>
</dbReference>
<dbReference type="AlphaFoldDB" id="A0A6J7S6W1"/>